<dbReference type="CDD" id="cd07067">
    <property type="entry name" value="HP_PGM_like"/>
    <property type="match status" value="1"/>
</dbReference>
<dbReference type="Proteomes" id="UP000268192">
    <property type="component" value="Chromosome"/>
</dbReference>
<dbReference type="OrthoDB" id="9781415at2"/>
<feature type="binding site" evidence="2">
    <location>
        <position position="62"/>
    </location>
    <ligand>
        <name>substrate</name>
    </ligand>
</feature>
<dbReference type="SMART" id="SM00855">
    <property type="entry name" value="PGAM"/>
    <property type="match status" value="1"/>
</dbReference>
<dbReference type="AlphaFoldDB" id="A0A3Q8XQD0"/>
<dbReference type="PIRSF" id="PIRSF000709">
    <property type="entry name" value="6PFK_2-Ptase"/>
    <property type="match status" value="1"/>
</dbReference>
<dbReference type="Pfam" id="PF00300">
    <property type="entry name" value="His_Phos_1"/>
    <property type="match status" value="1"/>
</dbReference>
<accession>A0A3Q8XQD0</accession>
<dbReference type="KEGG" id="abaw:D5400_17375"/>
<reference evidence="3 4" key="1">
    <citation type="submission" date="2018-09" db="EMBL/GenBank/DDBJ databases">
        <title>Marinorhizobium profundi gen. nov., sp. nov., isolated from a deep-sea sediment sample from the New Britain Trench and proposal of Marinorhizobiaceae fam. nov. in the order Rhizobiales of the class Alphaproteobacteria.</title>
        <authorList>
            <person name="Cao J."/>
        </authorList>
    </citation>
    <scope>NUCLEOTIDE SEQUENCE [LARGE SCALE GENOMIC DNA]</scope>
    <source>
        <strain evidence="3 4">WS11</strain>
    </source>
</reference>
<feature type="active site" description="Tele-phosphohistidine intermediate" evidence="1">
    <location>
        <position position="8"/>
    </location>
</feature>
<dbReference type="RefSeq" id="WP_126011142.1">
    <property type="nucleotide sequence ID" value="NZ_CP032509.1"/>
</dbReference>
<dbReference type="Gene3D" id="3.40.50.1240">
    <property type="entry name" value="Phosphoglycerate mutase-like"/>
    <property type="match status" value="1"/>
</dbReference>
<name>A0A3Q8XQD0_9HYPH</name>
<evidence type="ECO:0000256" key="1">
    <source>
        <dbReference type="PIRSR" id="PIRSR613078-1"/>
    </source>
</evidence>
<proteinExistence type="predicted"/>
<feature type="binding site" evidence="2">
    <location>
        <begin position="7"/>
        <end position="14"/>
    </location>
    <ligand>
        <name>substrate</name>
    </ligand>
</feature>
<sequence>MLIYAIRHGQTDWNAEDRFQGARDIPLNDIGRGQARANGRLLAQELGSTITEFDFVASPLGRTRETMELIRAELGLPVADYRTDDRIIEVCFGDWETRTLEELSLDQADAVAQRDADKWHFIPPGSDAESYEILSWRVASWLETVDRPTICVCHGGVIRSLFKLVGQLPAEDAVVMPVHQDRIVLIKDGSASWLPVAGG</sequence>
<dbReference type="PANTHER" id="PTHR48100:SF59">
    <property type="entry name" value="ADENOSYLCOBALAMIN_ALPHA-RIBAZOLE PHOSPHATASE"/>
    <property type="match status" value="1"/>
</dbReference>
<dbReference type="SUPFAM" id="SSF53254">
    <property type="entry name" value="Phosphoglycerate mutase-like"/>
    <property type="match status" value="1"/>
</dbReference>
<dbReference type="GO" id="GO:0016791">
    <property type="term" value="F:phosphatase activity"/>
    <property type="evidence" value="ECO:0007669"/>
    <property type="project" value="TreeGrafter"/>
</dbReference>
<dbReference type="GO" id="GO:0005737">
    <property type="term" value="C:cytoplasm"/>
    <property type="evidence" value="ECO:0007669"/>
    <property type="project" value="TreeGrafter"/>
</dbReference>
<dbReference type="InterPro" id="IPR050275">
    <property type="entry name" value="PGM_Phosphatase"/>
</dbReference>
<evidence type="ECO:0000313" key="3">
    <source>
        <dbReference type="EMBL" id="AZN72813.1"/>
    </source>
</evidence>
<dbReference type="InterPro" id="IPR029033">
    <property type="entry name" value="His_PPase_superfam"/>
</dbReference>
<organism evidence="3 4">
    <name type="scientific">Georhizobium profundi</name>
    <dbReference type="NCBI Taxonomy" id="2341112"/>
    <lineage>
        <taxon>Bacteria</taxon>
        <taxon>Pseudomonadati</taxon>
        <taxon>Pseudomonadota</taxon>
        <taxon>Alphaproteobacteria</taxon>
        <taxon>Hyphomicrobiales</taxon>
        <taxon>Rhizobiaceae</taxon>
        <taxon>Georhizobium</taxon>
    </lineage>
</organism>
<gene>
    <name evidence="3" type="ORF">D5400_17375</name>
</gene>
<evidence type="ECO:0000256" key="2">
    <source>
        <dbReference type="PIRSR" id="PIRSR613078-2"/>
    </source>
</evidence>
<dbReference type="PANTHER" id="PTHR48100">
    <property type="entry name" value="BROAD-SPECIFICITY PHOSPHATASE YOR283W-RELATED"/>
    <property type="match status" value="1"/>
</dbReference>
<dbReference type="EMBL" id="CP032509">
    <property type="protein sequence ID" value="AZN72813.1"/>
    <property type="molecule type" value="Genomic_DNA"/>
</dbReference>
<feature type="active site" description="Proton donor/acceptor" evidence="1">
    <location>
        <position position="89"/>
    </location>
</feature>
<dbReference type="InterPro" id="IPR013078">
    <property type="entry name" value="His_Pase_superF_clade-1"/>
</dbReference>
<keyword evidence="4" id="KW-1185">Reference proteome</keyword>
<protein>
    <submittedName>
        <fullName evidence="3">Histidine phosphatase family protein</fullName>
    </submittedName>
</protein>
<evidence type="ECO:0000313" key="4">
    <source>
        <dbReference type="Proteomes" id="UP000268192"/>
    </source>
</evidence>